<protein>
    <recommendedName>
        <fullName evidence="4">D-isomer specific 2-hydroxyacid dehydrogenase NAD-binding domain-containing protein</fullName>
    </recommendedName>
</protein>
<dbReference type="PROSITE" id="PS00671">
    <property type="entry name" value="D_2_HYDROXYACID_DH_3"/>
    <property type="match status" value="1"/>
</dbReference>
<evidence type="ECO:0000256" key="1">
    <source>
        <dbReference type="ARBA" id="ARBA00005854"/>
    </source>
</evidence>
<accession>A0A8H4RZH2</accession>
<dbReference type="GO" id="GO:0051287">
    <property type="term" value="F:NAD binding"/>
    <property type="evidence" value="ECO:0007669"/>
    <property type="project" value="InterPro"/>
</dbReference>
<dbReference type="GO" id="GO:0016616">
    <property type="term" value="F:oxidoreductase activity, acting on the CH-OH group of donors, NAD or NADP as acceptor"/>
    <property type="evidence" value="ECO:0007669"/>
    <property type="project" value="InterPro"/>
</dbReference>
<evidence type="ECO:0000256" key="3">
    <source>
        <dbReference type="ARBA" id="ARBA00023027"/>
    </source>
</evidence>
<dbReference type="Proteomes" id="UP000566819">
    <property type="component" value="Unassembled WGS sequence"/>
</dbReference>
<dbReference type="AlphaFoldDB" id="A0A8H4RZH2"/>
<name>A0A8H4RZH2_9HELO</name>
<dbReference type="Gene3D" id="3.40.50.720">
    <property type="entry name" value="NAD(P)-binding Rossmann-like Domain"/>
    <property type="match status" value="2"/>
</dbReference>
<dbReference type="SUPFAM" id="SSF51735">
    <property type="entry name" value="NAD(P)-binding Rossmann-fold domains"/>
    <property type="match status" value="1"/>
</dbReference>
<dbReference type="OrthoDB" id="298012at2759"/>
<evidence type="ECO:0000259" key="4">
    <source>
        <dbReference type="Pfam" id="PF02826"/>
    </source>
</evidence>
<dbReference type="EMBL" id="JAAMPI010000009">
    <property type="protein sequence ID" value="KAF4637809.1"/>
    <property type="molecule type" value="Genomic_DNA"/>
</dbReference>
<dbReference type="SUPFAM" id="SSF52283">
    <property type="entry name" value="Formate/glycerate dehydrogenase catalytic domain-like"/>
    <property type="match status" value="1"/>
</dbReference>
<keyword evidence="3" id="KW-0520">NAD</keyword>
<comment type="similarity">
    <text evidence="1">Belongs to the D-isomer specific 2-hydroxyacid dehydrogenase family.</text>
</comment>
<evidence type="ECO:0000313" key="5">
    <source>
        <dbReference type="EMBL" id="KAF4637809.1"/>
    </source>
</evidence>
<evidence type="ECO:0000256" key="2">
    <source>
        <dbReference type="ARBA" id="ARBA00023002"/>
    </source>
</evidence>
<keyword evidence="6" id="KW-1185">Reference proteome</keyword>
<reference evidence="5 6" key="1">
    <citation type="submission" date="2020-03" db="EMBL/GenBank/DDBJ databases">
        <title>Draft Genome Sequence of Cudoniella acicularis.</title>
        <authorList>
            <person name="Buettner E."/>
            <person name="Kellner H."/>
        </authorList>
    </citation>
    <scope>NUCLEOTIDE SEQUENCE [LARGE SCALE GENOMIC DNA]</scope>
    <source>
        <strain evidence="5 6">DSM 108380</strain>
    </source>
</reference>
<dbReference type="PANTHER" id="PTHR43761">
    <property type="entry name" value="D-ISOMER SPECIFIC 2-HYDROXYACID DEHYDROGENASE FAMILY PROTEIN (AFU_ORTHOLOGUE AFUA_1G13630)"/>
    <property type="match status" value="1"/>
</dbReference>
<gene>
    <name evidence="5" type="ORF">G7Y89_g275</name>
</gene>
<keyword evidence="2" id="KW-0560">Oxidoreductase</keyword>
<sequence length="307" mass="33816">MPPSNQINIVRLDGWVCPPPIFSPSFEHNYVTYDRTEPTTESIASRLKNMDVAITTRVPITAELLRRPESQKLKLVAVLAIGTDMVDLKACRERGVEVRNVPAASVEAVAEHALGLFFALRRGIVRMHNIMIEGTEWVDKGNLTSYFGGLPPTCKEEVVGIIGVGELANLTRALGMTVHLSEQKSLTSIRLDRLPFTKILETCTVIFLTLPLTPTTINLISTEELNLMRKDALLINVARGGIMDEEAVVKALKEGKIRGVASDVFLEEPASFENNILVKTAREDGGRGRFEKKVSSESTCCVSMILL</sequence>
<dbReference type="InterPro" id="IPR029753">
    <property type="entry name" value="D-isomer_DH_CS"/>
</dbReference>
<comment type="caution">
    <text evidence="5">The sequence shown here is derived from an EMBL/GenBank/DDBJ whole genome shotgun (WGS) entry which is preliminary data.</text>
</comment>
<feature type="domain" description="D-isomer specific 2-hydroxyacid dehydrogenase NAD-binding" evidence="4">
    <location>
        <begin position="115"/>
        <end position="276"/>
    </location>
</feature>
<proteinExistence type="inferred from homology"/>
<dbReference type="Pfam" id="PF02826">
    <property type="entry name" value="2-Hacid_dh_C"/>
    <property type="match status" value="1"/>
</dbReference>
<dbReference type="InterPro" id="IPR036291">
    <property type="entry name" value="NAD(P)-bd_dom_sf"/>
</dbReference>
<evidence type="ECO:0000313" key="6">
    <source>
        <dbReference type="Proteomes" id="UP000566819"/>
    </source>
</evidence>
<dbReference type="InterPro" id="IPR006140">
    <property type="entry name" value="D-isomer_DH_NAD-bd"/>
</dbReference>
<dbReference type="InterPro" id="IPR050418">
    <property type="entry name" value="D-iso_2-hydroxyacid_DH_PdxB"/>
</dbReference>
<dbReference type="PANTHER" id="PTHR43761:SF1">
    <property type="entry name" value="D-ISOMER SPECIFIC 2-HYDROXYACID DEHYDROGENASE CATALYTIC DOMAIN-CONTAINING PROTEIN-RELATED"/>
    <property type="match status" value="1"/>
</dbReference>
<organism evidence="5 6">
    <name type="scientific">Cudoniella acicularis</name>
    <dbReference type="NCBI Taxonomy" id="354080"/>
    <lineage>
        <taxon>Eukaryota</taxon>
        <taxon>Fungi</taxon>
        <taxon>Dikarya</taxon>
        <taxon>Ascomycota</taxon>
        <taxon>Pezizomycotina</taxon>
        <taxon>Leotiomycetes</taxon>
        <taxon>Helotiales</taxon>
        <taxon>Tricladiaceae</taxon>
        <taxon>Cudoniella</taxon>
    </lineage>
</organism>